<dbReference type="PANTHER" id="PTHR11715:SF3">
    <property type="entry name" value="GLYCINE CLEAVAGE SYSTEM H PROTEIN-RELATED"/>
    <property type="match status" value="1"/>
</dbReference>
<dbReference type="InterPro" id="IPR002930">
    <property type="entry name" value="GCV_H"/>
</dbReference>
<evidence type="ECO:0000313" key="6">
    <source>
        <dbReference type="EMBL" id="POR05361.1"/>
    </source>
</evidence>
<organism evidence="6 7">
    <name type="scientific">Alkalispirochaeta sphaeroplastigenens</name>
    <dbReference type="NCBI Taxonomy" id="1187066"/>
    <lineage>
        <taxon>Bacteria</taxon>
        <taxon>Pseudomonadati</taxon>
        <taxon>Spirochaetota</taxon>
        <taxon>Spirochaetia</taxon>
        <taxon>Spirochaetales</taxon>
        <taxon>Spirochaetaceae</taxon>
        <taxon>Alkalispirochaeta</taxon>
    </lineage>
</organism>
<evidence type="ECO:0000256" key="2">
    <source>
        <dbReference type="ARBA" id="ARBA00022823"/>
    </source>
</evidence>
<dbReference type="InterPro" id="IPR000089">
    <property type="entry name" value="Biotin_lipoyl"/>
</dbReference>
<dbReference type="SUPFAM" id="SSF51230">
    <property type="entry name" value="Single hybrid motif"/>
    <property type="match status" value="1"/>
</dbReference>
<comment type="caution">
    <text evidence="6">The sequence shown here is derived from an EMBL/GenBank/DDBJ whole genome shotgun (WGS) entry which is preliminary data.</text>
</comment>
<dbReference type="EMBL" id="LPWH01000003">
    <property type="protein sequence ID" value="POR05361.1"/>
    <property type="molecule type" value="Genomic_DNA"/>
</dbReference>
<dbReference type="AlphaFoldDB" id="A0A2S4K0S6"/>
<sequence>MTFDETVRYQDSHEWVRSEGETARIGISDYAQDELGDVVFVELPEAGTSLKKGQPLGVVESVKAASDLYMPVSGTVVSRNEALKDAPETINQDPFGAGWIITVKLDDPAEMEALMDSTAYKSYTEGLKD</sequence>
<name>A0A2S4K0S6_9SPIO</name>
<comment type="similarity">
    <text evidence="1 3">Belongs to the GcvH family.</text>
</comment>
<dbReference type="GO" id="GO:0009249">
    <property type="term" value="P:protein lipoylation"/>
    <property type="evidence" value="ECO:0007669"/>
    <property type="project" value="TreeGrafter"/>
</dbReference>
<dbReference type="InterPro" id="IPR011053">
    <property type="entry name" value="Single_hybrid_motif"/>
</dbReference>
<dbReference type="GO" id="GO:0005960">
    <property type="term" value="C:glycine cleavage complex"/>
    <property type="evidence" value="ECO:0007669"/>
    <property type="project" value="InterPro"/>
</dbReference>
<evidence type="ECO:0000259" key="5">
    <source>
        <dbReference type="PROSITE" id="PS50968"/>
    </source>
</evidence>
<dbReference type="CDD" id="cd06848">
    <property type="entry name" value="GCS_H"/>
    <property type="match status" value="1"/>
</dbReference>
<dbReference type="InterPro" id="IPR003016">
    <property type="entry name" value="2-oxoA_DH_lipoyl-BS"/>
</dbReference>
<dbReference type="InterPro" id="IPR017453">
    <property type="entry name" value="GCV_H_sub"/>
</dbReference>
<feature type="domain" description="Lipoyl-binding" evidence="5">
    <location>
        <begin position="22"/>
        <end position="104"/>
    </location>
</feature>
<comment type="cofactor">
    <cofactor evidence="3">
        <name>(R)-lipoate</name>
        <dbReference type="ChEBI" id="CHEBI:83088"/>
    </cofactor>
    <text evidence="3">Binds 1 lipoyl cofactor covalently.</text>
</comment>
<keyword evidence="7" id="KW-1185">Reference proteome</keyword>
<evidence type="ECO:0000256" key="4">
    <source>
        <dbReference type="PIRSR" id="PIRSR617453-50"/>
    </source>
</evidence>
<accession>A0A2S4K0S6</accession>
<evidence type="ECO:0000313" key="7">
    <source>
        <dbReference type="Proteomes" id="UP000237350"/>
    </source>
</evidence>
<dbReference type="PROSITE" id="PS00189">
    <property type="entry name" value="LIPOYL"/>
    <property type="match status" value="1"/>
</dbReference>
<dbReference type="PANTHER" id="PTHR11715">
    <property type="entry name" value="GLYCINE CLEAVAGE SYSTEM H PROTEIN"/>
    <property type="match status" value="1"/>
</dbReference>
<dbReference type="RefSeq" id="WP_103679185.1">
    <property type="nucleotide sequence ID" value="NZ_LPWH01000003.1"/>
</dbReference>
<dbReference type="OrthoDB" id="9796712at2"/>
<dbReference type="NCBIfam" id="NF002270">
    <property type="entry name" value="PRK01202.1"/>
    <property type="match status" value="1"/>
</dbReference>
<evidence type="ECO:0000256" key="3">
    <source>
        <dbReference type="HAMAP-Rule" id="MF_00272"/>
    </source>
</evidence>
<feature type="modified residue" description="N6-lipoyllysine" evidence="3 4">
    <location>
        <position position="63"/>
    </location>
</feature>
<dbReference type="Proteomes" id="UP000237350">
    <property type="component" value="Unassembled WGS sequence"/>
</dbReference>
<dbReference type="Gene3D" id="2.40.50.100">
    <property type="match status" value="1"/>
</dbReference>
<proteinExistence type="inferred from homology"/>
<comment type="subunit">
    <text evidence="3">The glycine cleavage system is composed of four proteins: P, T, L and H.</text>
</comment>
<gene>
    <name evidence="3" type="primary">gcvH</name>
    <name evidence="6" type="ORF">AU468_01390</name>
</gene>
<dbReference type="InterPro" id="IPR033753">
    <property type="entry name" value="GCV_H/Fam206"/>
</dbReference>
<protein>
    <recommendedName>
        <fullName evidence="3">Glycine cleavage system H protein</fullName>
    </recommendedName>
</protein>
<reference evidence="7" key="1">
    <citation type="submission" date="2015-12" db="EMBL/GenBank/DDBJ databases">
        <authorList>
            <person name="Lodha T.D."/>
            <person name="Chintalapati S."/>
            <person name="Chintalapati V.R."/>
            <person name="Sravanthi T."/>
        </authorList>
    </citation>
    <scope>NUCLEOTIDE SEQUENCE [LARGE SCALE GENOMIC DNA]</scope>
    <source>
        <strain evidence="7">JC133</strain>
    </source>
</reference>
<dbReference type="Pfam" id="PF01597">
    <property type="entry name" value="GCV_H"/>
    <property type="match status" value="1"/>
</dbReference>
<dbReference type="HAMAP" id="MF_00272">
    <property type="entry name" value="GcvH"/>
    <property type="match status" value="1"/>
</dbReference>
<dbReference type="GO" id="GO:0019464">
    <property type="term" value="P:glycine decarboxylation via glycine cleavage system"/>
    <property type="evidence" value="ECO:0007669"/>
    <property type="project" value="UniProtKB-UniRule"/>
</dbReference>
<dbReference type="PROSITE" id="PS50968">
    <property type="entry name" value="BIOTINYL_LIPOYL"/>
    <property type="match status" value="1"/>
</dbReference>
<dbReference type="GO" id="GO:0005737">
    <property type="term" value="C:cytoplasm"/>
    <property type="evidence" value="ECO:0007669"/>
    <property type="project" value="TreeGrafter"/>
</dbReference>
<dbReference type="NCBIfam" id="TIGR00527">
    <property type="entry name" value="gcvH"/>
    <property type="match status" value="1"/>
</dbReference>
<evidence type="ECO:0000256" key="1">
    <source>
        <dbReference type="ARBA" id="ARBA00009249"/>
    </source>
</evidence>
<comment type="function">
    <text evidence="3">The glycine cleavage system catalyzes the degradation of glycine. The H protein shuttles the methylamine group of glycine from the P protein to the T protein.</text>
</comment>
<keyword evidence="2 3" id="KW-0450">Lipoyl</keyword>